<reference evidence="1 2" key="1">
    <citation type="submission" date="2015-04" db="EMBL/GenBank/DDBJ databases">
        <title>Lasius niger genome sequencing.</title>
        <authorList>
            <person name="Konorov E.A."/>
            <person name="Nikitin M.A."/>
            <person name="Kirill M.V."/>
            <person name="Chang P."/>
        </authorList>
    </citation>
    <scope>NUCLEOTIDE SEQUENCE [LARGE SCALE GENOMIC DNA]</scope>
    <source>
        <tissue evidence="1">Whole</tissue>
    </source>
</reference>
<sequence>MEEYRNVLEGILNVIMKEMSDMEEHGNRLSEIEKLREMEEIRNVLEDGLDDLLVNAIIEYEKTQECKKKEFKEECQKEENKRENK</sequence>
<name>A0A0J7K1Z6_LASNI</name>
<accession>A0A0J7K1Z6</accession>
<keyword evidence="2" id="KW-1185">Reference proteome</keyword>
<evidence type="ECO:0000313" key="1">
    <source>
        <dbReference type="EMBL" id="KMQ84319.1"/>
    </source>
</evidence>
<comment type="caution">
    <text evidence="1">The sequence shown here is derived from an EMBL/GenBank/DDBJ whole genome shotgun (WGS) entry which is preliminary data.</text>
</comment>
<evidence type="ECO:0000313" key="2">
    <source>
        <dbReference type="Proteomes" id="UP000036403"/>
    </source>
</evidence>
<protein>
    <submittedName>
        <fullName evidence="1">Fk506-binding protein 15</fullName>
    </submittedName>
</protein>
<dbReference type="PaxDb" id="67767-A0A0J7K1Z6"/>
<dbReference type="EMBL" id="LBMM01016748">
    <property type="protein sequence ID" value="KMQ84319.1"/>
    <property type="molecule type" value="Genomic_DNA"/>
</dbReference>
<gene>
    <name evidence="1" type="ORF">RF55_17965</name>
</gene>
<organism evidence="1 2">
    <name type="scientific">Lasius niger</name>
    <name type="common">Black garden ant</name>
    <dbReference type="NCBI Taxonomy" id="67767"/>
    <lineage>
        <taxon>Eukaryota</taxon>
        <taxon>Metazoa</taxon>
        <taxon>Ecdysozoa</taxon>
        <taxon>Arthropoda</taxon>
        <taxon>Hexapoda</taxon>
        <taxon>Insecta</taxon>
        <taxon>Pterygota</taxon>
        <taxon>Neoptera</taxon>
        <taxon>Endopterygota</taxon>
        <taxon>Hymenoptera</taxon>
        <taxon>Apocrita</taxon>
        <taxon>Aculeata</taxon>
        <taxon>Formicoidea</taxon>
        <taxon>Formicidae</taxon>
        <taxon>Formicinae</taxon>
        <taxon>Lasius</taxon>
        <taxon>Lasius</taxon>
    </lineage>
</organism>
<dbReference type="Proteomes" id="UP000036403">
    <property type="component" value="Unassembled WGS sequence"/>
</dbReference>
<dbReference type="AlphaFoldDB" id="A0A0J7K1Z6"/>
<feature type="non-terminal residue" evidence="1">
    <location>
        <position position="85"/>
    </location>
</feature>
<proteinExistence type="predicted"/>